<protein>
    <recommendedName>
        <fullName evidence="2">Citrate (Si)-synthase</fullName>
    </recommendedName>
</protein>
<dbReference type="GO" id="GO:0006099">
    <property type="term" value="P:tricarboxylic acid cycle"/>
    <property type="evidence" value="ECO:0007669"/>
    <property type="project" value="TreeGrafter"/>
</dbReference>
<evidence type="ECO:0008006" key="2">
    <source>
        <dbReference type="Google" id="ProtNLM"/>
    </source>
</evidence>
<dbReference type="InterPro" id="IPR016142">
    <property type="entry name" value="Citrate_synth-like_lrg_a-sub"/>
</dbReference>
<dbReference type="GO" id="GO:0005975">
    <property type="term" value="P:carbohydrate metabolic process"/>
    <property type="evidence" value="ECO:0007669"/>
    <property type="project" value="TreeGrafter"/>
</dbReference>
<name>A0A382A7L3_9ZZZZ</name>
<dbReference type="SUPFAM" id="SSF48256">
    <property type="entry name" value="Citrate synthase"/>
    <property type="match status" value="1"/>
</dbReference>
<evidence type="ECO:0000313" key="1">
    <source>
        <dbReference type="EMBL" id="SVA97526.1"/>
    </source>
</evidence>
<dbReference type="GO" id="GO:0005759">
    <property type="term" value="C:mitochondrial matrix"/>
    <property type="evidence" value="ECO:0007669"/>
    <property type="project" value="TreeGrafter"/>
</dbReference>
<dbReference type="AlphaFoldDB" id="A0A382A7L3"/>
<dbReference type="PANTHER" id="PTHR11739">
    <property type="entry name" value="CITRATE SYNTHASE"/>
    <property type="match status" value="1"/>
</dbReference>
<accession>A0A382A7L3</accession>
<dbReference type="PANTHER" id="PTHR11739:SF8">
    <property type="entry name" value="CITRATE SYNTHASE, MITOCHONDRIAL"/>
    <property type="match status" value="1"/>
</dbReference>
<dbReference type="Pfam" id="PF00285">
    <property type="entry name" value="Citrate_synt"/>
    <property type="match status" value="1"/>
</dbReference>
<dbReference type="Gene3D" id="1.10.580.10">
    <property type="entry name" value="Citrate Synthase, domain 1"/>
    <property type="match status" value="1"/>
</dbReference>
<proteinExistence type="predicted"/>
<reference evidence="1" key="1">
    <citation type="submission" date="2018-05" db="EMBL/GenBank/DDBJ databases">
        <authorList>
            <person name="Lanie J.A."/>
            <person name="Ng W.-L."/>
            <person name="Kazmierczak K.M."/>
            <person name="Andrzejewski T.M."/>
            <person name="Davidsen T.M."/>
            <person name="Wayne K.J."/>
            <person name="Tettelin H."/>
            <person name="Glass J.I."/>
            <person name="Rusch D."/>
            <person name="Podicherti R."/>
            <person name="Tsui H.-C.T."/>
            <person name="Winkler M.E."/>
        </authorList>
    </citation>
    <scope>NUCLEOTIDE SEQUENCE</scope>
</reference>
<dbReference type="InterPro" id="IPR036969">
    <property type="entry name" value="Citrate_synthase_sf"/>
</dbReference>
<dbReference type="GO" id="GO:0046912">
    <property type="term" value="F:acyltransferase activity, acyl groups converted into alkyl on transfer"/>
    <property type="evidence" value="ECO:0007669"/>
    <property type="project" value="InterPro"/>
</dbReference>
<gene>
    <name evidence="1" type="ORF">METZ01_LOCUS150380</name>
</gene>
<sequence>MLQKVLSEKIPIWQNEIRTLINEKGDKIISNVTVTQAYGGMRGIKGLTCETSAVSEDKGLIIRGYPLLDITHISPEEVFYLLLTGDLPNADAIADIQSQFRANHQVPDYIWNLLKAMPENSHPMTMLTTAIQSMQ</sequence>
<organism evidence="1">
    <name type="scientific">marine metagenome</name>
    <dbReference type="NCBI Taxonomy" id="408172"/>
    <lineage>
        <taxon>unclassified sequences</taxon>
        <taxon>metagenomes</taxon>
        <taxon>ecological metagenomes</taxon>
    </lineage>
</organism>
<dbReference type="EMBL" id="UINC01024249">
    <property type="protein sequence ID" value="SVA97526.1"/>
    <property type="molecule type" value="Genomic_DNA"/>
</dbReference>
<feature type="non-terminal residue" evidence="1">
    <location>
        <position position="135"/>
    </location>
</feature>
<dbReference type="InterPro" id="IPR002020">
    <property type="entry name" value="Citrate_synthase"/>
</dbReference>